<protein>
    <submittedName>
        <fullName evidence="4">Ubiquitin specific protease</fullName>
    </submittedName>
</protein>
<evidence type="ECO:0000256" key="1">
    <source>
        <dbReference type="ARBA" id="ARBA00022837"/>
    </source>
</evidence>
<dbReference type="Pfam" id="PF25265">
    <property type="entry name" value="USP32_N"/>
    <property type="match status" value="1"/>
</dbReference>
<evidence type="ECO:0000256" key="2">
    <source>
        <dbReference type="SAM" id="MobiDB-lite"/>
    </source>
</evidence>
<keyword evidence="4" id="KW-0378">Hydrolase</keyword>
<reference evidence="4 5" key="1">
    <citation type="journal article" date="2015" name="Genome Biol. Evol.">
        <title>The genome of winter moth (Operophtera brumata) provides a genomic perspective on sexual dimorphism and phenology.</title>
        <authorList>
            <person name="Derks M.F."/>
            <person name="Smit S."/>
            <person name="Salis L."/>
            <person name="Schijlen E."/>
            <person name="Bossers A."/>
            <person name="Mateman C."/>
            <person name="Pijl A.S."/>
            <person name="de Ridder D."/>
            <person name="Groenen M.A."/>
            <person name="Visser M.E."/>
            <person name="Megens H.J."/>
        </authorList>
    </citation>
    <scope>NUCLEOTIDE SEQUENCE [LARGE SCALE GENOMIC DNA]</scope>
    <source>
        <strain evidence="4">WM2013NL</strain>
        <tissue evidence="4">Head and thorax</tissue>
    </source>
</reference>
<dbReference type="GO" id="GO:0008233">
    <property type="term" value="F:peptidase activity"/>
    <property type="evidence" value="ECO:0007669"/>
    <property type="project" value="UniProtKB-KW"/>
</dbReference>
<evidence type="ECO:0000313" key="5">
    <source>
        <dbReference type="Proteomes" id="UP000037510"/>
    </source>
</evidence>
<feature type="region of interest" description="Disordered" evidence="2">
    <location>
        <begin position="236"/>
        <end position="258"/>
    </location>
</feature>
<feature type="domain" description="EF-hand" evidence="3">
    <location>
        <begin position="193"/>
        <end position="228"/>
    </location>
</feature>
<dbReference type="InterPro" id="IPR011992">
    <property type="entry name" value="EF-hand-dom_pair"/>
</dbReference>
<dbReference type="InterPro" id="IPR002048">
    <property type="entry name" value="EF_hand_dom"/>
</dbReference>
<dbReference type="EMBL" id="JTDY01002916">
    <property type="protein sequence ID" value="KOB70494.1"/>
    <property type="molecule type" value="Genomic_DNA"/>
</dbReference>
<comment type="caution">
    <text evidence="4">The sequence shown here is derived from an EMBL/GenBank/DDBJ whole genome shotgun (WGS) entry which is preliminary data.</text>
</comment>
<dbReference type="InterPro" id="IPR057368">
    <property type="entry name" value="USP32_N"/>
</dbReference>
<proteinExistence type="predicted"/>
<gene>
    <name evidence="4" type="ORF">OBRU01_15109</name>
</gene>
<dbReference type="AlphaFoldDB" id="A0A0L7L5C6"/>
<dbReference type="SUPFAM" id="SSF47473">
    <property type="entry name" value="EF-hand"/>
    <property type="match status" value="1"/>
</dbReference>
<accession>A0A0L7L5C6</accession>
<dbReference type="Proteomes" id="UP000037510">
    <property type="component" value="Unassembled WGS sequence"/>
</dbReference>
<organism evidence="4 5">
    <name type="scientific">Operophtera brumata</name>
    <name type="common">Winter moth</name>
    <name type="synonym">Phalaena brumata</name>
    <dbReference type="NCBI Taxonomy" id="104452"/>
    <lineage>
        <taxon>Eukaryota</taxon>
        <taxon>Metazoa</taxon>
        <taxon>Ecdysozoa</taxon>
        <taxon>Arthropoda</taxon>
        <taxon>Hexapoda</taxon>
        <taxon>Insecta</taxon>
        <taxon>Pterygota</taxon>
        <taxon>Neoptera</taxon>
        <taxon>Endopterygota</taxon>
        <taxon>Lepidoptera</taxon>
        <taxon>Glossata</taxon>
        <taxon>Ditrysia</taxon>
        <taxon>Geometroidea</taxon>
        <taxon>Geometridae</taxon>
        <taxon>Larentiinae</taxon>
        <taxon>Operophtera</taxon>
    </lineage>
</organism>
<dbReference type="GO" id="GO:0005509">
    <property type="term" value="F:calcium ion binding"/>
    <property type="evidence" value="ECO:0007669"/>
    <property type="project" value="InterPro"/>
</dbReference>
<sequence length="368" mass="41106">MGAKDSKPSFICYEDAVKRVSDSELRRIREAFKRCAGSNGTALSLEAFVHEVLCDGVPYEVAEWLYQGCGGTKRGIAFKDLLCGIVVLTKGNIEEKIKTLHLENTTLPVTGAQRSAEILLGLFGAGDKVTFDQFRSWLLIHRDATVLSKWLLSDLNVTHDLETPTFYQSLAGVTHLEERLDIESLTPLLSPPLPPAAVAGTFLAFDENRDGHVDFKELKELLDMVDILCTVANEHSKNQSSRASTPDEAEPEPERGFQPDAILMNLREKLVVAPKGRKPTESEGVIGHDTVLTLEDFLIWSVESADGLVSPFLALLFETCHVVLGLRPQCKHHERNIVNCNYLLQLKCGTIFWLKEYRKKQFKNGEQK</sequence>
<evidence type="ECO:0000313" key="4">
    <source>
        <dbReference type="EMBL" id="KOB70494.1"/>
    </source>
</evidence>
<name>A0A0L7L5C6_OPEBR</name>
<keyword evidence="5" id="KW-1185">Reference proteome</keyword>
<keyword evidence="4" id="KW-0645">Protease</keyword>
<keyword evidence="1" id="KW-0106">Calcium</keyword>
<dbReference type="PROSITE" id="PS00018">
    <property type="entry name" value="EF_HAND_1"/>
    <property type="match status" value="1"/>
</dbReference>
<evidence type="ECO:0000259" key="3">
    <source>
        <dbReference type="PROSITE" id="PS50222"/>
    </source>
</evidence>
<dbReference type="PROSITE" id="PS50222">
    <property type="entry name" value="EF_HAND_2"/>
    <property type="match status" value="1"/>
</dbReference>
<dbReference type="STRING" id="104452.A0A0L7L5C6"/>
<dbReference type="InterPro" id="IPR018247">
    <property type="entry name" value="EF_Hand_1_Ca_BS"/>
</dbReference>
<dbReference type="GO" id="GO:0006508">
    <property type="term" value="P:proteolysis"/>
    <property type="evidence" value="ECO:0007669"/>
    <property type="project" value="UniProtKB-KW"/>
</dbReference>
<dbReference type="Gene3D" id="1.10.238.10">
    <property type="entry name" value="EF-hand"/>
    <property type="match status" value="1"/>
</dbReference>